<keyword evidence="1" id="KW-1133">Transmembrane helix</keyword>
<evidence type="ECO:0000256" key="1">
    <source>
        <dbReference type="SAM" id="Phobius"/>
    </source>
</evidence>
<feature type="transmembrane region" description="Helical" evidence="1">
    <location>
        <begin position="29"/>
        <end position="46"/>
    </location>
</feature>
<dbReference type="AlphaFoldDB" id="A0A2Z4GPH1"/>
<dbReference type="EMBL" id="MG970256">
    <property type="protein sequence ID" value="AWW03128.1"/>
    <property type="molecule type" value="Genomic_DNA"/>
</dbReference>
<sequence length="291" mass="34615">MFSLYSLYNLLFVTLTLLLSFISNNLLNFWLLLEISSFFLVYSFLNNVDNTNNNVSSFLFYLFSGISSILLISGGYFGDLFLILLSLNIKFFLFPFSIILYYIFNNCSWYLIFVVGTLFKGFIICLSYLFIDLNSSFNSLIILSIIFTWFFCIYMYLFNNLNLKGLWLLMSLNSSITMYIICLNSLNNIFFYFFILYLIISLFNIYSLFSLSYSYNYNIQNLSNDFLINYNIYFVSFPFSFNFIYKIISLIIILSLCNTLICLLWCFYTIIETFFLFFYFSTLLENNSIYY</sequence>
<feature type="transmembrane region" description="Helical" evidence="1">
    <location>
        <begin position="232"/>
        <end position="253"/>
    </location>
</feature>
<name>A0A2Z4GPH1_9PLAT</name>
<keyword evidence="2" id="KW-0496">Mitochondrion</keyword>
<organism evidence="2">
    <name type="scientific">Cichlidarus nyanzae</name>
    <dbReference type="NCBI Taxonomy" id="608002"/>
    <lineage>
        <taxon>Eukaryota</taxon>
        <taxon>Metazoa</taxon>
        <taxon>Spiralia</taxon>
        <taxon>Lophotrochozoa</taxon>
        <taxon>Platyhelminthes</taxon>
        <taxon>Monogenea</taxon>
        <taxon>Monopisthocotylea</taxon>
        <taxon>Gyrodactylidea</taxon>
        <taxon>Gyrodactylidae</taxon>
        <taxon>Cichlidarus</taxon>
    </lineage>
</organism>
<dbReference type="CTD" id="4536"/>
<feature type="transmembrane region" description="Helical" evidence="1">
    <location>
        <begin position="58"/>
        <end position="77"/>
    </location>
</feature>
<keyword evidence="1" id="KW-0812">Transmembrane</keyword>
<reference evidence="2" key="1">
    <citation type="journal article" date="2018" name="BMC Genomics">
        <title>The first next-generation sequencing approach to the mitochondrial phylogeny of African monogenean parasites (Platyhelminthes: Gyrodactylidae and Dactylogyridae).</title>
        <authorList>
            <person name="Vanhove M.P.M."/>
            <person name="Briscoe A.G."/>
            <person name="Jorissen M.W.P."/>
            <person name="Littlewood D.T.J."/>
            <person name="Huyse T."/>
        </authorList>
    </citation>
    <scope>NUCLEOTIDE SEQUENCE</scope>
</reference>
<feature type="transmembrane region" description="Helical" evidence="1">
    <location>
        <begin position="140"/>
        <end position="159"/>
    </location>
</feature>
<dbReference type="RefSeq" id="YP_009504427.1">
    <property type="nucleotide sequence ID" value="NC_038214.1"/>
</dbReference>
<dbReference type="GeneID" id="37543564"/>
<proteinExistence type="predicted"/>
<evidence type="ECO:0000313" key="2">
    <source>
        <dbReference type="EMBL" id="AWW03128.1"/>
    </source>
</evidence>
<reference evidence="2" key="2">
    <citation type="submission" date="2018-02" db="EMBL/GenBank/DDBJ databases">
        <authorList>
            <person name="Vanhove M.P.M."/>
            <person name="Briscoe A.G."/>
            <person name="Jorissen M.W.P."/>
            <person name="Littlewood D.T.J."/>
            <person name="Huyse T."/>
        </authorList>
    </citation>
    <scope>NUCLEOTIDE SEQUENCE</scope>
</reference>
<feature type="transmembrane region" description="Helical" evidence="1">
    <location>
        <begin position="110"/>
        <end position="131"/>
    </location>
</feature>
<protein>
    <submittedName>
        <fullName evidence="2">NADH dehydrogenase subunit 2</fullName>
    </submittedName>
</protein>
<feature type="transmembrane region" description="Helical" evidence="1">
    <location>
        <begin position="6"/>
        <end position="22"/>
    </location>
</feature>
<accession>A0A2Z4GPH1</accession>
<keyword evidence="1" id="KW-0472">Membrane</keyword>
<feature type="transmembrane region" description="Helical" evidence="1">
    <location>
        <begin position="189"/>
        <end position="212"/>
    </location>
</feature>
<feature type="transmembrane region" description="Helical" evidence="1">
    <location>
        <begin position="260"/>
        <end position="280"/>
    </location>
</feature>
<gene>
    <name evidence="2" type="primary">ND2</name>
</gene>
<feature type="transmembrane region" description="Helical" evidence="1">
    <location>
        <begin position="165"/>
        <end position="182"/>
    </location>
</feature>
<feature type="transmembrane region" description="Helical" evidence="1">
    <location>
        <begin position="84"/>
        <end position="104"/>
    </location>
</feature>
<geneLocation type="mitochondrion" evidence="2"/>